<dbReference type="EMBL" id="ML743567">
    <property type="protein sequence ID" value="KAE8139247.1"/>
    <property type="molecule type" value="Genomic_DNA"/>
</dbReference>
<dbReference type="GO" id="GO:0016020">
    <property type="term" value="C:membrane"/>
    <property type="evidence" value="ECO:0007669"/>
    <property type="project" value="UniProtKB-SubCell"/>
</dbReference>
<organism evidence="6 7">
    <name type="scientific">Aspergillus pseudotamarii</name>
    <dbReference type="NCBI Taxonomy" id="132259"/>
    <lineage>
        <taxon>Eukaryota</taxon>
        <taxon>Fungi</taxon>
        <taxon>Dikarya</taxon>
        <taxon>Ascomycota</taxon>
        <taxon>Pezizomycotina</taxon>
        <taxon>Eurotiomycetes</taxon>
        <taxon>Eurotiomycetidae</taxon>
        <taxon>Eurotiales</taxon>
        <taxon>Aspergillaceae</taxon>
        <taxon>Aspergillus</taxon>
        <taxon>Aspergillus subgen. Circumdati</taxon>
    </lineage>
</organism>
<gene>
    <name evidence="6" type="ORF">BDV38DRAFT_281412</name>
</gene>
<keyword evidence="7" id="KW-1185">Reference proteome</keyword>
<feature type="transmembrane region" description="Helical" evidence="5">
    <location>
        <begin position="225"/>
        <end position="245"/>
    </location>
</feature>
<proteinExistence type="predicted"/>
<feature type="transmembrane region" description="Helical" evidence="5">
    <location>
        <begin position="190"/>
        <end position="210"/>
    </location>
</feature>
<feature type="transmembrane region" description="Helical" evidence="5">
    <location>
        <begin position="39"/>
        <end position="61"/>
    </location>
</feature>
<feature type="transmembrane region" description="Helical" evidence="5">
    <location>
        <begin position="114"/>
        <end position="136"/>
    </location>
</feature>
<keyword evidence="4 5" id="KW-0472">Membrane</keyword>
<reference evidence="6 7" key="1">
    <citation type="submission" date="2019-04" db="EMBL/GenBank/DDBJ databases">
        <title>Friends and foes A comparative genomics study of 23 Aspergillus species from section Flavi.</title>
        <authorList>
            <consortium name="DOE Joint Genome Institute"/>
            <person name="Kjaerbolling I."/>
            <person name="Vesth T."/>
            <person name="Frisvad J.C."/>
            <person name="Nybo J.L."/>
            <person name="Theobald S."/>
            <person name="Kildgaard S."/>
            <person name="Isbrandt T."/>
            <person name="Kuo A."/>
            <person name="Sato A."/>
            <person name="Lyhne E.K."/>
            <person name="Kogle M.E."/>
            <person name="Wiebenga A."/>
            <person name="Kun R.S."/>
            <person name="Lubbers R.J."/>
            <person name="Makela M.R."/>
            <person name="Barry K."/>
            <person name="Chovatia M."/>
            <person name="Clum A."/>
            <person name="Daum C."/>
            <person name="Haridas S."/>
            <person name="He G."/>
            <person name="LaButti K."/>
            <person name="Lipzen A."/>
            <person name="Mondo S."/>
            <person name="Riley R."/>
            <person name="Salamov A."/>
            <person name="Simmons B.A."/>
            <person name="Magnuson J.K."/>
            <person name="Henrissat B."/>
            <person name="Mortensen U.H."/>
            <person name="Larsen T.O."/>
            <person name="Devries R.P."/>
            <person name="Grigoriev I.V."/>
            <person name="Machida M."/>
            <person name="Baker S.E."/>
            <person name="Andersen M.R."/>
        </authorList>
    </citation>
    <scope>NUCLEOTIDE SEQUENCE [LARGE SCALE GENOMIC DNA]</scope>
    <source>
        <strain evidence="6 7">CBS 117625</strain>
    </source>
</reference>
<dbReference type="PANTHER" id="PTHR31465">
    <property type="entry name" value="PROTEIN RTA1-RELATED"/>
    <property type="match status" value="1"/>
</dbReference>
<dbReference type="InterPro" id="IPR007568">
    <property type="entry name" value="RTA1"/>
</dbReference>
<evidence type="ECO:0000256" key="1">
    <source>
        <dbReference type="ARBA" id="ARBA00004141"/>
    </source>
</evidence>
<dbReference type="RefSeq" id="XP_031915310.1">
    <property type="nucleotide sequence ID" value="XM_032059538.1"/>
</dbReference>
<protein>
    <submittedName>
        <fullName evidence="6">RTA1 like protein-domain-containing protein</fullName>
    </submittedName>
</protein>
<dbReference type="GeneID" id="43643748"/>
<keyword evidence="2 5" id="KW-0812">Transmembrane</keyword>
<name>A0A5N6SZB4_ASPPS</name>
<dbReference type="OrthoDB" id="3358017at2759"/>
<dbReference type="Pfam" id="PF04479">
    <property type="entry name" value="RTA1"/>
    <property type="match status" value="1"/>
</dbReference>
<feature type="transmembrane region" description="Helical" evidence="5">
    <location>
        <begin position="148"/>
        <end position="170"/>
    </location>
</feature>
<keyword evidence="3 5" id="KW-1133">Transmembrane helix</keyword>
<evidence type="ECO:0000313" key="7">
    <source>
        <dbReference type="Proteomes" id="UP000325672"/>
    </source>
</evidence>
<accession>A0A5N6SZB4</accession>
<dbReference type="Proteomes" id="UP000325672">
    <property type="component" value="Unassembled WGS sequence"/>
</dbReference>
<evidence type="ECO:0000313" key="6">
    <source>
        <dbReference type="EMBL" id="KAE8139247.1"/>
    </source>
</evidence>
<feature type="transmembrane region" description="Helical" evidence="5">
    <location>
        <begin position="12"/>
        <end position="32"/>
    </location>
</feature>
<evidence type="ECO:0000256" key="3">
    <source>
        <dbReference type="ARBA" id="ARBA00022989"/>
    </source>
</evidence>
<sequence>MSEYAFYHYSPSVAAAIIALVCYGASTGFHIFQLWKLRSWFFTTFVVGAIMMTVGYVFRAVSAKDKTAIGPYIGQNVCILLPPSLYAATIYMIYGRIVLFARSPELSIISPHKVTKIFVIGDVIAFLMQASGGGMMAKSSMSSLGQKVTIVGLFVQLIFFGGFFSLSVIFHQRVQKLKRVRVLSMPYGPLLYVLFGVSLLIILRCLFRIIEFCQGNDGYLASHEVFMYVFDTLPMFVVQSVFHFLHPANVLGVKAYSELEMGV</sequence>
<feature type="transmembrane region" description="Helical" evidence="5">
    <location>
        <begin position="73"/>
        <end position="94"/>
    </location>
</feature>
<evidence type="ECO:0000256" key="2">
    <source>
        <dbReference type="ARBA" id="ARBA00022692"/>
    </source>
</evidence>
<dbReference type="PANTHER" id="PTHR31465:SF33">
    <property type="entry name" value="DOMAIN PROTEIN, PUTATIVE (AFU_ORTHOLOGUE AFUA_5G01310)-RELATED"/>
    <property type="match status" value="1"/>
</dbReference>
<evidence type="ECO:0000256" key="5">
    <source>
        <dbReference type="SAM" id="Phobius"/>
    </source>
</evidence>
<dbReference type="AlphaFoldDB" id="A0A5N6SZB4"/>
<evidence type="ECO:0000256" key="4">
    <source>
        <dbReference type="ARBA" id="ARBA00023136"/>
    </source>
</evidence>
<comment type="subcellular location">
    <subcellularLocation>
        <location evidence="1">Membrane</location>
        <topology evidence="1">Multi-pass membrane protein</topology>
    </subcellularLocation>
</comment>